<feature type="signal peptide" evidence="1">
    <location>
        <begin position="1"/>
        <end position="18"/>
    </location>
</feature>
<protein>
    <recommendedName>
        <fullName evidence="3">Cytochrome C Planctomycete-type domain-containing protein</fullName>
    </recommendedName>
</protein>
<dbReference type="AlphaFoldDB" id="A0AA49GLN6"/>
<dbReference type="PROSITE" id="PS51257">
    <property type="entry name" value="PROKAR_LIPOPROTEIN"/>
    <property type="match status" value="1"/>
</dbReference>
<reference evidence="2" key="1">
    <citation type="journal article" date="2023" name="Comput. Struct. Biotechnol. J.">
        <title>Discovery of a novel marine Bacteroidetes with a rich repertoire of carbohydrate-active enzymes.</title>
        <authorList>
            <person name="Chen B."/>
            <person name="Liu G."/>
            <person name="Chen Q."/>
            <person name="Wang H."/>
            <person name="Liu L."/>
            <person name="Tang K."/>
        </authorList>
    </citation>
    <scope>NUCLEOTIDE SEQUENCE</scope>
    <source>
        <strain evidence="2">TK19036</strain>
    </source>
</reference>
<sequence>MKLASIVFLFLLVVSACTYDNEEDLLGESSCIENVSLTQDVQPIISAHCAVPGCHVSGGQSPNFSQTTTIVNRAVDIRNRTSNRTMPPPASGITLTSEELQTISCWVEQGANAN</sequence>
<dbReference type="EMBL" id="CP120682">
    <property type="protein sequence ID" value="WKN36587.1"/>
    <property type="molecule type" value="Genomic_DNA"/>
</dbReference>
<feature type="chain" id="PRO_5041337451" description="Cytochrome C Planctomycete-type domain-containing protein" evidence="1">
    <location>
        <begin position="19"/>
        <end position="114"/>
    </location>
</feature>
<reference evidence="2" key="2">
    <citation type="journal article" date="2024" name="Antonie Van Leeuwenhoek">
        <title>Roseihalotalea indica gen. nov., sp. nov., a halophilic Bacteroidetes from mesopelagic Southwest Indian Ocean with higher carbohydrate metabolic potential.</title>
        <authorList>
            <person name="Chen B."/>
            <person name="Zhang M."/>
            <person name="Lin D."/>
            <person name="Ye J."/>
            <person name="Tang K."/>
        </authorList>
    </citation>
    <scope>NUCLEOTIDE SEQUENCE</scope>
    <source>
        <strain evidence="2">TK19036</strain>
    </source>
</reference>
<evidence type="ECO:0000256" key="1">
    <source>
        <dbReference type="SAM" id="SignalP"/>
    </source>
</evidence>
<name>A0AA49GLN6_9BACT</name>
<evidence type="ECO:0008006" key="3">
    <source>
        <dbReference type="Google" id="ProtNLM"/>
    </source>
</evidence>
<evidence type="ECO:0000313" key="2">
    <source>
        <dbReference type="EMBL" id="WKN36587.1"/>
    </source>
</evidence>
<accession>A0AA49GLN6</accession>
<gene>
    <name evidence="2" type="ORF">K4G66_29945</name>
</gene>
<organism evidence="2">
    <name type="scientific">Roseihalotalea indica</name>
    <dbReference type="NCBI Taxonomy" id="2867963"/>
    <lineage>
        <taxon>Bacteria</taxon>
        <taxon>Pseudomonadati</taxon>
        <taxon>Bacteroidota</taxon>
        <taxon>Cytophagia</taxon>
        <taxon>Cytophagales</taxon>
        <taxon>Catalimonadaceae</taxon>
        <taxon>Roseihalotalea</taxon>
    </lineage>
</organism>
<keyword evidence="1" id="KW-0732">Signal</keyword>
<proteinExistence type="predicted"/>